<dbReference type="AlphaFoldDB" id="A0A2T5GDD8"/>
<evidence type="ECO:0000313" key="3">
    <source>
        <dbReference type="Proteomes" id="UP000244180"/>
    </source>
</evidence>
<name>A0A2T5GDD8_HYDSH</name>
<accession>A0A2T5GDD8</accession>
<feature type="domain" description="DUF302" evidence="1">
    <location>
        <begin position="45"/>
        <end position="107"/>
    </location>
</feature>
<dbReference type="PANTHER" id="PTHR38342">
    <property type="entry name" value="SLR5037 PROTEIN"/>
    <property type="match status" value="1"/>
</dbReference>
<dbReference type="EMBL" id="PEBV01000005">
    <property type="protein sequence ID" value="PTQ54202.1"/>
    <property type="molecule type" value="Genomic_DNA"/>
</dbReference>
<dbReference type="CDD" id="cd14797">
    <property type="entry name" value="DUF302"/>
    <property type="match status" value="1"/>
</dbReference>
<dbReference type="SUPFAM" id="SSF103247">
    <property type="entry name" value="TT1751-like"/>
    <property type="match status" value="1"/>
</dbReference>
<dbReference type="PANTHER" id="PTHR38342:SF1">
    <property type="entry name" value="SLR5037 PROTEIN"/>
    <property type="match status" value="1"/>
</dbReference>
<dbReference type="Proteomes" id="UP000244180">
    <property type="component" value="Unassembled WGS sequence"/>
</dbReference>
<evidence type="ECO:0000259" key="1">
    <source>
        <dbReference type="Pfam" id="PF03625"/>
    </source>
</evidence>
<proteinExistence type="predicted"/>
<dbReference type="Pfam" id="PF03625">
    <property type="entry name" value="DUF302"/>
    <property type="match status" value="1"/>
</dbReference>
<comment type="caution">
    <text evidence="2">The sequence shown here is derived from an EMBL/GenBank/DDBJ whole genome shotgun (WGS) entry which is preliminary data.</text>
</comment>
<evidence type="ECO:0000313" key="2">
    <source>
        <dbReference type="EMBL" id="PTQ54202.1"/>
    </source>
</evidence>
<sequence>MRAGMEKGAMAMFHYTVETTKSVEEAIAALGEALKEHRFGILWQLDLTETLRSKGLAMDRPYRVLEVCNPHEAKAAVDTAVEAGYFLPCKIVVYEDGGKTKIGLPKPPVLMDLVERPELRPIAERVEQALIQAIEAAK</sequence>
<dbReference type="InterPro" id="IPR016796">
    <property type="entry name" value="UCP021774"/>
</dbReference>
<dbReference type="Gene3D" id="3.30.310.70">
    <property type="entry name" value="TT1751-like domain"/>
    <property type="match status" value="1"/>
</dbReference>
<dbReference type="InterPro" id="IPR005180">
    <property type="entry name" value="DUF302"/>
</dbReference>
<gene>
    <name evidence="2" type="ORF">HSCHL_0481</name>
</gene>
<organism evidence="2 3">
    <name type="scientific">Hydrogenibacillus schlegelii</name>
    <name type="common">Bacillus schlegelii</name>
    <dbReference type="NCBI Taxonomy" id="1484"/>
    <lineage>
        <taxon>Bacteria</taxon>
        <taxon>Bacillati</taxon>
        <taxon>Bacillota</taxon>
        <taxon>Bacilli</taxon>
        <taxon>Bacillales</taxon>
        <taxon>Bacillales Family X. Incertae Sedis</taxon>
        <taxon>Hydrogenibacillus</taxon>
    </lineage>
</organism>
<reference evidence="2 3" key="1">
    <citation type="submission" date="2017-08" db="EMBL/GenBank/DDBJ databases">
        <title>Burning lignite coal seam in the remote Altai Mountains harbors a hydrogen-driven thermophilic microbial community.</title>
        <authorList>
            <person name="Kadnikov V.V."/>
            <person name="Mardanov A.V."/>
            <person name="Ivasenko D."/>
            <person name="Beletsky A.V."/>
            <person name="Karnachuk O.V."/>
            <person name="Ravin N.V."/>
        </authorList>
    </citation>
    <scope>NUCLEOTIDE SEQUENCE [LARGE SCALE GENOMIC DNA]</scope>
    <source>
        <strain evidence="2">AL33</strain>
    </source>
</reference>
<protein>
    <recommendedName>
        <fullName evidence="1">DUF302 domain-containing protein</fullName>
    </recommendedName>
</protein>
<dbReference type="InterPro" id="IPR035923">
    <property type="entry name" value="TT1751-like_sf"/>
</dbReference>
<dbReference type="PIRSF" id="PIRSF021774">
    <property type="entry name" value="UCP021774"/>
    <property type="match status" value="1"/>
</dbReference>